<evidence type="ECO:0000313" key="2">
    <source>
        <dbReference type="EMBL" id="SHO52210.1"/>
    </source>
</evidence>
<proteinExistence type="predicted"/>
<reference evidence="2 3" key="1">
    <citation type="submission" date="2016-12" db="EMBL/GenBank/DDBJ databases">
        <authorList>
            <person name="Song W.-J."/>
            <person name="Kurnit D.M."/>
        </authorList>
    </citation>
    <scope>NUCLEOTIDE SEQUENCE [LARGE SCALE GENOMIC DNA]</scope>
    <source>
        <strain evidence="2 3">DSM 18488</strain>
    </source>
</reference>
<sequence length="347" mass="38872">MNSLEAIYFPGTAIYSARQFPVFLLLEKAHLLRPVELPDTPGDSPDIFITSGLCQEYTPCPLGDNRDRFLRLIKDIRERKDDYAAQLSALTIASLSAKKSSIDDTTRGIISSLLGSHGVATSPEVEQDDQLWQARLVLKIAEILDQEEEEVAVQMAMLEDQEQDLFKELQGELDDEEDESLLDELRQVQDRIARPTATTVKNRLNGWSKLYRAAVEPECRLWLTHLEEAADILLEKYENATKLPAKGIAELELPANIGWSREDAVESMLNFRKTSAELRTEISAALSKPNEDILHDLCHRWSQAVDAAFPSEQYGRTTLVIYQLPSTGCSSLLGKTNDSGQLLGVVR</sequence>
<feature type="coiled-coil region" evidence="1">
    <location>
        <begin position="141"/>
        <end position="179"/>
    </location>
</feature>
<keyword evidence="3" id="KW-1185">Reference proteome</keyword>
<protein>
    <submittedName>
        <fullName evidence="2">Uncharacterized protein</fullName>
    </submittedName>
</protein>
<evidence type="ECO:0000313" key="3">
    <source>
        <dbReference type="Proteomes" id="UP000184603"/>
    </source>
</evidence>
<evidence type="ECO:0000256" key="1">
    <source>
        <dbReference type="SAM" id="Coils"/>
    </source>
</evidence>
<organism evidence="2 3">
    <name type="scientific">Desulfopila aestuarii DSM 18488</name>
    <dbReference type="NCBI Taxonomy" id="1121416"/>
    <lineage>
        <taxon>Bacteria</taxon>
        <taxon>Pseudomonadati</taxon>
        <taxon>Thermodesulfobacteriota</taxon>
        <taxon>Desulfobulbia</taxon>
        <taxon>Desulfobulbales</taxon>
        <taxon>Desulfocapsaceae</taxon>
        <taxon>Desulfopila</taxon>
    </lineage>
</organism>
<accession>A0A1M7YHV8</accession>
<dbReference type="AlphaFoldDB" id="A0A1M7YHV8"/>
<dbReference type="RefSeq" id="WP_073615828.1">
    <property type="nucleotide sequence ID" value="NZ_FRFE01000032.1"/>
</dbReference>
<dbReference type="EMBL" id="FRFE01000032">
    <property type="protein sequence ID" value="SHO52210.1"/>
    <property type="molecule type" value="Genomic_DNA"/>
</dbReference>
<keyword evidence="1" id="KW-0175">Coiled coil</keyword>
<dbReference type="OrthoDB" id="5430026at2"/>
<dbReference type="Proteomes" id="UP000184603">
    <property type="component" value="Unassembled WGS sequence"/>
</dbReference>
<name>A0A1M7YHV8_9BACT</name>
<gene>
    <name evidence="2" type="ORF">SAMN02745220_04420</name>
</gene>